<proteinExistence type="predicted"/>
<reference evidence="1" key="1">
    <citation type="submission" date="2020-08" db="EMBL/GenBank/DDBJ databases">
        <title>Multicomponent nature underlies the extraordinary mechanical properties of spider dragline silk.</title>
        <authorList>
            <person name="Kono N."/>
            <person name="Nakamura H."/>
            <person name="Mori M."/>
            <person name="Yoshida Y."/>
            <person name="Ohtoshi R."/>
            <person name="Malay A.D."/>
            <person name="Moran D.A.P."/>
            <person name="Tomita M."/>
            <person name="Numata K."/>
            <person name="Arakawa K."/>
        </authorList>
    </citation>
    <scope>NUCLEOTIDE SEQUENCE</scope>
</reference>
<accession>A0A8X6Q9I5</accession>
<keyword evidence="2" id="KW-1185">Reference proteome</keyword>
<comment type="caution">
    <text evidence="1">The sequence shown here is derived from an EMBL/GenBank/DDBJ whole genome shotgun (WGS) entry which is preliminary data.</text>
</comment>
<dbReference type="Proteomes" id="UP000887013">
    <property type="component" value="Unassembled WGS sequence"/>
</dbReference>
<gene>
    <name evidence="1" type="ORF">NPIL_155561</name>
</gene>
<sequence>MIFPSTKSYRIRNKFKLEELSENRFAKFSEETFPETNFEATCLESILKVNIQENEEEDMRRGELNKRCHWLASTHVTDQ</sequence>
<name>A0A8X6Q9I5_NEPPI</name>
<organism evidence="1 2">
    <name type="scientific">Nephila pilipes</name>
    <name type="common">Giant wood spider</name>
    <name type="synonym">Nephila maculata</name>
    <dbReference type="NCBI Taxonomy" id="299642"/>
    <lineage>
        <taxon>Eukaryota</taxon>
        <taxon>Metazoa</taxon>
        <taxon>Ecdysozoa</taxon>
        <taxon>Arthropoda</taxon>
        <taxon>Chelicerata</taxon>
        <taxon>Arachnida</taxon>
        <taxon>Araneae</taxon>
        <taxon>Araneomorphae</taxon>
        <taxon>Entelegynae</taxon>
        <taxon>Araneoidea</taxon>
        <taxon>Nephilidae</taxon>
        <taxon>Nephila</taxon>
    </lineage>
</organism>
<dbReference type="AlphaFoldDB" id="A0A8X6Q9I5"/>
<evidence type="ECO:0000313" key="2">
    <source>
        <dbReference type="Proteomes" id="UP000887013"/>
    </source>
</evidence>
<dbReference type="EMBL" id="BMAW01029832">
    <property type="protein sequence ID" value="GFU13982.1"/>
    <property type="molecule type" value="Genomic_DNA"/>
</dbReference>
<protein>
    <submittedName>
        <fullName evidence="1">Uncharacterized protein</fullName>
    </submittedName>
</protein>
<evidence type="ECO:0000313" key="1">
    <source>
        <dbReference type="EMBL" id="GFU13982.1"/>
    </source>
</evidence>